<dbReference type="EMBL" id="CAMXCT030000001">
    <property type="protein sequence ID" value="CAL4759264.1"/>
    <property type="molecule type" value="Genomic_DNA"/>
</dbReference>
<evidence type="ECO:0000313" key="6">
    <source>
        <dbReference type="EMBL" id="CAL1125327.1"/>
    </source>
</evidence>
<dbReference type="InterPro" id="IPR018750">
    <property type="entry name" value="DUF2306_membrane"/>
</dbReference>
<dbReference type="GO" id="GO:0070626">
    <property type="term" value="F:(S)-2-(5-amino-1-(5-phospho-D-ribosyl)imidazole-4-carboxamido) succinate lyase (fumarate-forming) activity"/>
    <property type="evidence" value="ECO:0007669"/>
    <property type="project" value="TreeGrafter"/>
</dbReference>
<dbReference type="Proteomes" id="UP001152797">
    <property type="component" value="Unassembled WGS sequence"/>
</dbReference>
<dbReference type="InterPro" id="IPR022761">
    <property type="entry name" value="Fumarate_lyase_N"/>
</dbReference>
<dbReference type="Pfam" id="PF13649">
    <property type="entry name" value="Methyltransf_25"/>
    <property type="match status" value="1"/>
</dbReference>
<dbReference type="SUPFAM" id="SSF109604">
    <property type="entry name" value="HD-domain/PDEase-like"/>
    <property type="match status" value="1"/>
</dbReference>
<feature type="transmembrane region" description="Helical" evidence="2">
    <location>
        <begin position="661"/>
        <end position="680"/>
    </location>
</feature>
<dbReference type="EMBL" id="CAMXCT020000001">
    <property type="protein sequence ID" value="CAL1125327.1"/>
    <property type="molecule type" value="Genomic_DNA"/>
</dbReference>
<gene>
    <name evidence="5" type="ORF">C1SCF055_LOCUS542</name>
</gene>
<evidence type="ECO:0000256" key="1">
    <source>
        <dbReference type="ARBA" id="ARBA00023239"/>
    </source>
</evidence>
<dbReference type="InterPro" id="IPR029063">
    <property type="entry name" value="SAM-dependent_MTases_sf"/>
</dbReference>
<evidence type="ECO:0000313" key="5">
    <source>
        <dbReference type="EMBL" id="CAI3971952.1"/>
    </source>
</evidence>
<dbReference type="PRINTS" id="PR00149">
    <property type="entry name" value="FUMRATELYASE"/>
</dbReference>
<reference evidence="6" key="2">
    <citation type="submission" date="2024-04" db="EMBL/GenBank/DDBJ databases">
        <authorList>
            <person name="Chen Y."/>
            <person name="Shah S."/>
            <person name="Dougan E. K."/>
            <person name="Thang M."/>
            <person name="Chan C."/>
        </authorList>
    </citation>
    <scope>NUCLEOTIDE SEQUENCE [LARGE SCALE GENOMIC DNA]</scope>
</reference>
<dbReference type="GO" id="GO:0004018">
    <property type="term" value="F:N6-(1,2-dicarboxyethyl)AMP AMP-lyase (fumarate-forming) activity"/>
    <property type="evidence" value="ECO:0007669"/>
    <property type="project" value="InterPro"/>
</dbReference>
<dbReference type="Pfam" id="PF01966">
    <property type="entry name" value="HD"/>
    <property type="match status" value="1"/>
</dbReference>
<keyword evidence="1 7" id="KW-0456">Lyase</keyword>
<dbReference type="Pfam" id="PF10397">
    <property type="entry name" value="ADSL_C"/>
    <property type="match status" value="1"/>
</dbReference>
<dbReference type="SUPFAM" id="SSF53335">
    <property type="entry name" value="S-adenosyl-L-methionine-dependent methyltransferases"/>
    <property type="match status" value="1"/>
</dbReference>
<dbReference type="NCBIfam" id="TIGR00928">
    <property type="entry name" value="purB"/>
    <property type="match status" value="1"/>
</dbReference>
<dbReference type="InterPro" id="IPR003607">
    <property type="entry name" value="HD/PDEase_dom"/>
</dbReference>
<evidence type="ECO:0000256" key="2">
    <source>
        <dbReference type="SAM" id="Phobius"/>
    </source>
</evidence>
<dbReference type="SMART" id="SM00471">
    <property type="entry name" value="HDc"/>
    <property type="match status" value="1"/>
</dbReference>
<dbReference type="InterPro" id="IPR008948">
    <property type="entry name" value="L-Aspartase-like"/>
</dbReference>
<dbReference type="PANTHER" id="PTHR43172">
    <property type="entry name" value="ADENYLOSUCCINATE LYASE"/>
    <property type="match status" value="1"/>
</dbReference>
<dbReference type="CDD" id="cd00077">
    <property type="entry name" value="HDc"/>
    <property type="match status" value="1"/>
</dbReference>
<dbReference type="InterPro" id="IPR041698">
    <property type="entry name" value="Methyltransf_25"/>
</dbReference>
<feature type="transmembrane region" description="Helical" evidence="2">
    <location>
        <begin position="605"/>
        <end position="624"/>
    </location>
</feature>
<protein>
    <submittedName>
        <fullName evidence="7">Adenylosuccinate lyase (ASL) (Adenylosuccinase ) (ASase)</fullName>
    </submittedName>
</protein>
<feature type="transmembrane region" description="Helical" evidence="2">
    <location>
        <begin position="565"/>
        <end position="585"/>
    </location>
</feature>
<name>A0A9P1BET4_9DINO</name>
<feature type="domain" description="Adenylosuccinate lyase C-terminal" evidence="4">
    <location>
        <begin position="1270"/>
        <end position="1352"/>
    </location>
</feature>
<evidence type="ECO:0000313" key="7">
    <source>
        <dbReference type="EMBL" id="CAL4759264.1"/>
    </source>
</evidence>
<keyword evidence="2" id="KW-1133">Transmembrane helix</keyword>
<dbReference type="Gene3D" id="1.10.3210.10">
    <property type="entry name" value="Hypothetical protein af1432"/>
    <property type="match status" value="1"/>
</dbReference>
<keyword evidence="2" id="KW-0472">Membrane</keyword>
<proteinExistence type="predicted"/>
<feature type="transmembrane region" description="Helical" evidence="2">
    <location>
        <begin position="630"/>
        <end position="649"/>
    </location>
</feature>
<dbReference type="Gene3D" id="1.20.200.10">
    <property type="entry name" value="Fumarase/aspartase (Central domain)"/>
    <property type="match status" value="1"/>
</dbReference>
<dbReference type="Pfam" id="PF10067">
    <property type="entry name" value="DUF2306"/>
    <property type="match status" value="1"/>
</dbReference>
<dbReference type="Gene3D" id="1.10.275.60">
    <property type="match status" value="1"/>
</dbReference>
<dbReference type="GO" id="GO:0005829">
    <property type="term" value="C:cytosol"/>
    <property type="evidence" value="ECO:0007669"/>
    <property type="project" value="TreeGrafter"/>
</dbReference>
<reference evidence="5" key="1">
    <citation type="submission" date="2022-10" db="EMBL/GenBank/DDBJ databases">
        <authorList>
            <person name="Chen Y."/>
            <person name="Dougan E. K."/>
            <person name="Chan C."/>
            <person name="Rhodes N."/>
            <person name="Thang M."/>
        </authorList>
    </citation>
    <scope>NUCLEOTIDE SEQUENCE</scope>
</reference>
<feature type="domain" description="HD/PDEase" evidence="3">
    <location>
        <begin position="61"/>
        <end position="217"/>
    </location>
</feature>
<dbReference type="CDD" id="cd02440">
    <property type="entry name" value="AdoMet_MTases"/>
    <property type="match status" value="1"/>
</dbReference>
<sequence>MKDFTAESLCHDPIHGYMPFVAAGELPGDEVVEQHIIDHPWVQRLRQIHQLQTAWWVFPTAEHTRFQHVLGVMQLASRAVDALYDSLNEVCDDVPSRPYVETLMRMAALLHDVGHGPFGHFFDQHFLADYGLTHETLGCTIIEQELGHLLRGLRRNPHGEIPAGETLAPWQVAFLIRRPQGPDDGPRWLQMLRSLFSGLYTVDNMDFVLRDAYMTGYSARAFDLERLLHYSFFTERGLTIHERGLHALVRFIEVRAALFQSIYFHRAVRAIDLTLQELFEGSKAFLFPGNPLEHLDEYLRFTEWTLLNDVARWSQSDNPEKQEWGRRWEALLRRDLRWQMVCERTRYFEPHETEHGSIFSNETFVIAAIREQLPAPLKSLPLRVDLPRHIHRPGTRGPVPGQNFYYDATTGDVKNLTDNTLFNNLPLSYRICRVYAETTNHNPQIAASLDKLLKPGESSKPPEVRCRLPSLSYLKNRAENLIHTAVFEYTAHRHQRSVPKYNPLPPKPAVKRPFDPLRLVQLLACILLCQTTLVVVLGFRDYFPPNFRSDFLLGRKDYFFGPYQWAFYAHILSGPFALVAGLVLISEAFRLRFPAWHRRLGRAQILCVIFLVAPSGLWMAFYAATGFVAGSGFAALAIATAICGLKGWQSAVQRRFDQHRLWMLRCFALLCSAVVLRLIGGLSETLTIAGTYPFAAWLSWLLPLIFIESLRLTPVIQLRVRIDQQHLFFADVIRRHPMNRPIGRCIDHANGISQTVGDPIQSSWNFPRESTIGPNDPKKRRQPFLILGTGAQVLFHNHRPSFSIRRIVPWFRQVDHLVNVSSHMTAIWQYQGPPAMQPIPLRIHRISRRECALINLIVMKGKPDLLKLFLVGVHDVSDWSRYGLNPSFVNVGWFFLLWDPMSLDTYQNPLIERYASKAMSGLWSPQRKFSTWRRCWVALAEAESEMGLRVSSQQVELLKKHIDDIDFDAAREYERKLRHDVMAHVHAYGDACPAARDIIHWGATSCFVTDNTDLLLLRDALGLVRDRLVRVIDRLATFAVEYRDLPTLAYTHMQPAQPTTVGRRACLWAYDLVLDLEEIEHRLATLRARSTMGTTGTQASFLELFGGDHDKVRQLTEKVATKLGFKSTLAVTGQTYPRKIDSQVLDALSGIAQSAHKAANDLRLLQANKEIEEPFEKHQIGSSAMAYKRNPMRSERICALARFVTSLQSSAAQTAATQWMERTLDDSANRRLTLPQGFLAIDAILLLYNNVADGLVVYPQVIAKRLNAELPFMATETILMEAVTRGGDRQELHERIRQHSQAAAAVVKQEGGDNDLLERLAEDEAFAGIDLQAALDPIKFVGRSPQQVDEFIANVVSPIRERYSEALLAREFNSRGDATGWFEQLYTEAAGNEAEVPWADMLPNSTLVAWLNRADLTTAGKHALVIGCGLGDDAEELHRRGFKVRAFDISPTAVDWCQQRFADSPVDYLVADLLNPPAPWRQAFDFIFEANTLQALPEDLRAVAMTNLASFLAPGGALLVIARGREPNEPLAEVPWPLTRQEMETFTRAELIEEQFEEFLDDEDPPTRRFLAVYRAVQNASG</sequence>
<keyword evidence="2" id="KW-0812">Transmembrane</keyword>
<evidence type="ECO:0000259" key="3">
    <source>
        <dbReference type="SMART" id="SM00471"/>
    </source>
</evidence>
<dbReference type="InterPro" id="IPR000362">
    <property type="entry name" value="Fumarate_lyase_fam"/>
</dbReference>
<dbReference type="Gene3D" id="3.40.50.150">
    <property type="entry name" value="Vaccinia Virus protein VP39"/>
    <property type="match status" value="1"/>
</dbReference>
<dbReference type="Pfam" id="PF00206">
    <property type="entry name" value="Lyase_1"/>
    <property type="match status" value="1"/>
</dbReference>
<comment type="caution">
    <text evidence="5">The sequence shown here is derived from an EMBL/GenBank/DDBJ whole genome shotgun (WGS) entry which is preliminary data.</text>
</comment>
<dbReference type="InterPro" id="IPR006674">
    <property type="entry name" value="HD_domain"/>
</dbReference>
<evidence type="ECO:0000313" key="8">
    <source>
        <dbReference type="Proteomes" id="UP001152797"/>
    </source>
</evidence>
<dbReference type="InterPro" id="IPR004769">
    <property type="entry name" value="Pur_lyase"/>
</dbReference>
<dbReference type="OrthoDB" id="406045at2759"/>
<dbReference type="InterPro" id="IPR019468">
    <property type="entry name" value="AdenyloSucc_lyase_C"/>
</dbReference>
<dbReference type="EMBL" id="CAMXCT010000001">
    <property type="protein sequence ID" value="CAI3971952.1"/>
    <property type="molecule type" value="Genomic_DNA"/>
</dbReference>
<dbReference type="SUPFAM" id="SSF48557">
    <property type="entry name" value="L-aspartase-like"/>
    <property type="match status" value="1"/>
</dbReference>
<dbReference type="PROSITE" id="PS00163">
    <property type="entry name" value="FUMARATE_LYASES"/>
    <property type="match status" value="1"/>
</dbReference>
<dbReference type="Gene3D" id="1.10.40.30">
    <property type="entry name" value="Fumarase/aspartase (C-terminal domain)"/>
    <property type="match status" value="1"/>
</dbReference>
<accession>A0A9P1BET4</accession>
<dbReference type="SMART" id="SM00998">
    <property type="entry name" value="ADSL_C"/>
    <property type="match status" value="1"/>
</dbReference>
<dbReference type="GO" id="GO:0044208">
    <property type="term" value="P:'de novo' AMP biosynthetic process"/>
    <property type="evidence" value="ECO:0007669"/>
    <property type="project" value="TreeGrafter"/>
</dbReference>
<evidence type="ECO:0000259" key="4">
    <source>
        <dbReference type="SMART" id="SM00998"/>
    </source>
</evidence>
<dbReference type="PANTHER" id="PTHR43172:SF1">
    <property type="entry name" value="ADENYLOSUCCINATE LYASE"/>
    <property type="match status" value="1"/>
</dbReference>
<dbReference type="CDD" id="cd03302">
    <property type="entry name" value="Adenylsuccinate_lyase_2"/>
    <property type="match status" value="1"/>
</dbReference>
<keyword evidence="8" id="KW-1185">Reference proteome</keyword>
<organism evidence="5">
    <name type="scientific">Cladocopium goreaui</name>
    <dbReference type="NCBI Taxonomy" id="2562237"/>
    <lineage>
        <taxon>Eukaryota</taxon>
        <taxon>Sar</taxon>
        <taxon>Alveolata</taxon>
        <taxon>Dinophyceae</taxon>
        <taxon>Suessiales</taxon>
        <taxon>Symbiodiniaceae</taxon>
        <taxon>Cladocopium</taxon>
    </lineage>
</organism>
<dbReference type="InterPro" id="IPR020557">
    <property type="entry name" value="Fumarate_lyase_CS"/>
</dbReference>